<reference evidence="1 2" key="1">
    <citation type="journal article" date="2018" name="PLoS Genet.">
        <title>Population sequencing reveals clonal diversity and ancestral inbreeding in the grapevine cultivar Chardonnay.</title>
        <authorList>
            <person name="Roach M.J."/>
            <person name="Johnson D.L."/>
            <person name="Bohlmann J."/>
            <person name="van Vuuren H.J."/>
            <person name="Jones S.J."/>
            <person name="Pretorius I.S."/>
            <person name="Schmidt S.A."/>
            <person name="Borneman A.R."/>
        </authorList>
    </citation>
    <scope>NUCLEOTIDE SEQUENCE [LARGE SCALE GENOMIC DNA]</scope>
    <source>
        <strain evidence="2">cv. Chardonnay</strain>
        <tissue evidence="1">Leaf</tissue>
    </source>
</reference>
<evidence type="ECO:0000313" key="1">
    <source>
        <dbReference type="EMBL" id="RVW94445.1"/>
    </source>
</evidence>
<comment type="caution">
    <text evidence="1">The sequence shown here is derived from an EMBL/GenBank/DDBJ whole genome shotgun (WGS) entry which is preliminary data.</text>
</comment>
<accession>A0A438ICJ6</accession>
<dbReference type="EMBL" id="QGNW01000121">
    <property type="protein sequence ID" value="RVW94445.1"/>
    <property type="molecule type" value="Genomic_DNA"/>
</dbReference>
<dbReference type="AlphaFoldDB" id="A0A438ICJ6"/>
<gene>
    <name evidence="1" type="ORF">CK203_035670</name>
</gene>
<protein>
    <submittedName>
        <fullName evidence="1">Uncharacterized protein</fullName>
    </submittedName>
</protein>
<proteinExistence type="predicted"/>
<evidence type="ECO:0000313" key="2">
    <source>
        <dbReference type="Proteomes" id="UP000288805"/>
    </source>
</evidence>
<sequence length="179" mass="20574">MPLTKSYEKLLPIIRDLPDFRWPGPTRSHPSERDNNKRCDYHKDHGHNTETCRNLHYMVEDLLKAGHLKQYIRTAPKVWWYDWALEHCLVMSSNPTKATLPRPILSVMPPSGTVRWYGWAPEHCLVMSSNPIEATLPPTHSGCDANVWHSSVVRLGTRALPCHEFKSYKGHSAPGPFRL</sequence>
<dbReference type="Proteomes" id="UP000288805">
    <property type="component" value="Unassembled WGS sequence"/>
</dbReference>
<name>A0A438ICJ6_VITVI</name>
<organism evidence="1 2">
    <name type="scientific">Vitis vinifera</name>
    <name type="common">Grape</name>
    <dbReference type="NCBI Taxonomy" id="29760"/>
    <lineage>
        <taxon>Eukaryota</taxon>
        <taxon>Viridiplantae</taxon>
        <taxon>Streptophyta</taxon>
        <taxon>Embryophyta</taxon>
        <taxon>Tracheophyta</taxon>
        <taxon>Spermatophyta</taxon>
        <taxon>Magnoliopsida</taxon>
        <taxon>eudicotyledons</taxon>
        <taxon>Gunneridae</taxon>
        <taxon>Pentapetalae</taxon>
        <taxon>rosids</taxon>
        <taxon>Vitales</taxon>
        <taxon>Vitaceae</taxon>
        <taxon>Viteae</taxon>
        <taxon>Vitis</taxon>
    </lineage>
</organism>